<keyword evidence="1" id="KW-0808">Transferase</keyword>
<evidence type="ECO:0000256" key="4">
    <source>
        <dbReference type="ARBA" id="ARBA00023163"/>
    </source>
</evidence>
<dbReference type="GO" id="GO:0003723">
    <property type="term" value="F:RNA binding"/>
    <property type="evidence" value="ECO:0007669"/>
    <property type="project" value="InterPro"/>
</dbReference>
<evidence type="ECO:0000256" key="1">
    <source>
        <dbReference type="ARBA" id="ARBA00022679"/>
    </source>
</evidence>
<dbReference type="SUPFAM" id="SSF52172">
    <property type="entry name" value="CheY-like"/>
    <property type="match status" value="1"/>
</dbReference>
<gene>
    <name evidence="6" type="ORF">D7D52_32670</name>
</gene>
<dbReference type="OrthoDB" id="3683444at2"/>
<evidence type="ECO:0000313" key="6">
    <source>
        <dbReference type="EMBL" id="AYF77786.1"/>
    </source>
</evidence>
<dbReference type="SUPFAM" id="SSF55781">
    <property type="entry name" value="GAF domain-like"/>
    <property type="match status" value="1"/>
</dbReference>
<evidence type="ECO:0000313" key="7">
    <source>
        <dbReference type="Proteomes" id="UP000267164"/>
    </source>
</evidence>
<feature type="domain" description="ANTAR" evidence="5">
    <location>
        <begin position="171"/>
        <end position="232"/>
    </location>
</feature>
<dbReference type="EMBL" id="CP032568">
    <property type="protein sequence ID" value="AYF77786.1"/>
    <property type="molecule type" value="Genomic_DNA"/>
</dbReference>
<dbReference type="GO" id="GO:0016301">
    <property type="term" value="F:kinase activity"/>
    <property type="evidence" value="ECO:0007669"/>
    <property type="project" value="UniProtKB-KW"/>
</dbReference>
<accession>A0A386ZK17</accession>
<dbReference type="Pfam" id="PF03861">
    <property type="entry name" value="ANTAR"/>
    <property type="match status" value="1"/>
</dbReference>
<dbReference type="PIRSF" id="PIRSF036625">
    <property type="entry name" value="GAF_ANTAR"/>
    <property type="match status" value="1"/>
</dbReference>
<dbReference type="InterPro" id="IPR029016">
    <property type="entry name" value="GAF-like_dom_sf"/>
</dbReference>
<proteinExistence type="predicted"/>
<dbReference type="Proteomes" id="UP000267164">
    <property type="component" value="Chromosome"/>
</dbReference>
<evidence type="ECO:0000259" key="5">
    <source>
        <dbReference type="PROSITE" id="PS50921"/>
    </source>
</evidence>
<sequence length="238" mass="25650">MAVSDSELLVTVLARFARLLPATHELPHILDELMRSAIDVLEPGGVTVALSPQSRGDRSEVFGGIPADLLDLEACQRDHDRGPGVVAHSCGAPVTVTEIGSYGDLWPEYANLAARHRISSVAAIPMRLDGTEAGVLSLYSRDPRRWTGRDLSVATLLAGMAAGHIVTVNLVARQQRVTEQLQRALITRVVVEQAKGVIAHAHHTTPDAAFELIRAHARRNRVTVHAVAHGIVELGLHI</sequence>
<dbReference type="InterPro" id="IPR012074">
    <property type="entry name" value="GAF_ANTAR"/>
</dbReference>
<dbReference type="InterPro" id="IPR003018">
    <property type="entry name" value="GAF"/>
</dbReference>
<evidence type="ECO:0000256" key="3">
    <source>
        <dbReference type="ARBA" id="ARBA00023015"/>
    </source>
</evidence>
<dbReference type="InterPro" id="IPR036388">
    <property type="entry name" value="WH-like_DNA-bd_sf"/>
</dbReference>
<dbReference type="AlphaFoldDB" id="A0A386ZK17"/>
<dbReference type="PROSITE" id="PS50921">
    <property type="entry name" value="ANTAR"/>
    <property type="match status" value="1"/>
</dbReference>
<organism evidence="6 7">
    <name type="scientific">Nocardia yunnanensis</name>
    <dbReference type="NCBI Taxonomy" id="2382165"/>
    <lineage>
        <taxon>Bacteria</taxon>
        <taxon>Bacillati</taxon>
        <taxon>Actinomycetota</taxon>
        <taxon>Actinomycetes</taxon>
        <taxon>Mycobacteriales</taxon>
        <taxon>Nocardiaceae</taxon>
        <taxon>Nocardia</taxon>
    </lineage>
</organism>
<protein>
    <submittedName>
        <fullName evidence="6">ANTAR domain-containing protein</fullName>
    </submittedName>
</protein>
<keyword evidence="2" id="KW-0418">Kinase</keyword>
<dbReference type="Gene3D" id="1.10.10.10">
    <property type="entry name" value="Winged helix-like DNA-binding domain superfamily/Winged helix DNA-binding domain"/>
    <property type="match status" value="1"/>
</dbReference>
<dbReference type="Pfam" id="PF01590">
    <property type="entry name" value="GAF"/>
    <property type="match status" value="1"/>
</dbReference>
<dbReference type="KEGG" id="nyu:D7D52_32670"/>
<dbReference type="Gene3D" id="3.30.450.40">
    <property type="match status" value="1"/>
</dbReference>
<dbReference type="InterPro" id="IPR005561">
    <property type="entry name" value="ANTAR"/>
</dbReference>
<keyword evidence="3" id="KW-0805">Transcription regulation</keyword>
<dbReference type="InterPro" id="IPR011006">
    <property type="entry name" value="CheY-like_superfamily"/>
</dbReference>
<name>A0A386ZK17_9NOCA</name>
<evidence type="ECO:0000256" key="2">
    <source>
        <dbReference type="ARBA" id="ARBA00022777"/>
    </source>
</evidence>
<keyword evidence="7" id="KW-1185">Reference proteome</keyword>
<dbReference type="SMART" id="SM00065">
    <property type="entry name" value="GAF"/>
    <property type="match status" value="1"/>
</dbReference>
<reference evidence="6 7" key="1">
    <citation type="submission" date="2018-09" db="EMBL/GenBank/DDBJ databases">
        <title>Nocardia yunnanensis sp. nov., an actinomycete isolated from a soil sample.</title>
        <authorList>
            <person name="Zhang J."/>
        </authorList>
    </citation>
    <scope>NUCLEOTIDE SEQUENCE [LARGE SCALE GENOMIC DNA]</scope>
    <source>
        <strain evidence="6 7">CFHS0054</strain>
    </source>
</reference>
<keyword evidence="4" id="KW-0804">Transcription</keyword>
<dbReference type="SMART" id="SM01012">
    <property type="entry name" value="ANTAR"/>
    <property type="match status" value="1"/>
</dbReference>